<dbReference type="PANTHER" id="PTHR30383:SF24">
    <property type="entry name" value="THIOESTERASE 1_PROTEASE 1_LYSOPHOSPHOLIPASE L1"/>
    <property type="match status" value="1"/>
</dbReference>
<protein>
    <recommendedName>
        <fullName evidence="1">SGNH hydrolase-type esterase domain-containing protein</fullName>
    </recommendedName>
</protein>
<dbReference type="InterPro" id="IPR051532">
    <property type="entry name" value="Ester_Hydrolysis_Enzymes"/>
</dbReference>
<dbReference type="CDD" id="cd01822">
    <property type="entry name" value="Lysophospholipase_L1_like"/>
    <property type="match status" value="1"/>
</dbReference>
<accession>A0A382BF72</accession>
<dbReference type="PANTHER" id="PTHR30383">
    <property type="entry name" value="THIOESTERASE 1/PROTEASE 1/LYSOPHOSPHOLIPASE L1"/>
    <property type="match status" value="1"/>
</dbReference>
<organism evidence="2">
    <name type="scientific">marine metagenome</name>
    <dbReference type="NCBI Taxonomy" id="408172"/>
    <lineage>
        <taxon>unclassified sequences</taxon>
        <taxon>metagenomes</taxon>
        <taxon>ecological metagenomes</taxon>
    </lineage>
</organism>
<dbReference type="SUPFAM" id="SSF52266">
    <property type="entry name" value="SGNH hydrolase"/>
    <property type="match status" value="1"/>
</dbReference>
<dbReference type="InterPro" id="IPR013830">
    <property type="entry name" value="SGNH_hydro"/>
</dbReference>
<feature type="domain" description="SGNH hydrolase-type esterase" evidence="1">
    <location>
        <begin position="4"/>
        <end position="152"/>
    </location>
</feature>
<gene>
    <name evidence="2" type="ORF">METZ01_LOCUS165158</name>
</gene>
<dbReference type="Pfam" id="PF13472">
    <property type="entry name" value="Lipase_GDSL_2"/>
    <property type="match status" value="1"/>
</dbReference>
<evidence type="ECO:0000313" key="2">
    <source>
        <dbReference type="EMBL" id="SVB12304.1"/>
    </source>
</evidence>
<dbReference type="Gene3D" id="3.40.50.1110">
    <property type="entry name" value="SGNH hydrolase"/>
    <property type="match status" value="1"/>
</dbReference>
<sequence length="168" mass="18784">MGVDYQQSWPLLLQNRLEQSEYNYTVINAGISGDTTSGGVSRLPKLIKFHQPKILILELGGNDGLRGTSLKAIEKNLRGMINLAQRSDITVLLIGVQLPPNYGAIYTDGFENIFSALAKEYNLNLIQGTLKTMVKEGLMQSDGIHPNVLGHKQIENTIWERLNKYLEK</sequence>
<dbReference type="EMBL" id="UINC01029492">
    <property type="protein sequence ID" value="SVB12304.1"/>
    <property type="molecule type" value="Genomic_DNA"/>
</dbReference>
<dbReference type="InterPro" id="IPR036514">
    <property type="entry name" value="SGNH_hydro_sf"/>
</dbReference>
<dbReference type="GO" id="GO:0004622">
    <property type="term" value="F:phosphatidylcholine lysophospholipase activity"/>
    <property type="evidence" value="ECO:0007669"/>
    <property type="project" value="TreeGrafter"/>
</dbReference>
<evidence type="ECO:0000259" key="1">
    <source>
        <dbReference type="Pfam" id="PF13472"/>
    </source>
</evidence>
<dbReference type="AlphaFoldDB" id="A0A382BF72"/>
<reference evidence="2" key="1">
    <citation type="submission" date="2018-05" db="EMBL/GenBank/DDBJ databases">
        <authorList>
            <person name="Lanie J.A."/>
            <person name="Ng W.-L."/>
            <person name="Kazmierczak K.M."/>
            <person name="Andrzejewski T.M."/>
            <person name="Davidsen T.M."/>
            <person name="Wayne K.J."/>
            <person name="Tettelin H."/>
            <person name="Glass J.I."/>
            <person name="Rusch D."/>
            <person name="Podicherti R."/>
            <person name="Tsui H.-C.T."/>
            <person name="Winkler M.E."/>
        </authorList>
    </citation>
    <scope>NUCLEOTIDE SEQUENCE</scope>
</reference>
<proteinExistence type="predicted"/>
<name>A0A382BF72_9ZZZZ</name>